<dbReference type="Gene3D" id="1.25.40.10">
    <property type="entry name" value="Tetratricopeptide repeat domain"/>
    <property type="match status" value="1"/>
</dbReference>
<feature type="transmembrane region" description="Helical" evidence="3">
    <location>
        <begin position="274"/>
        <end position="294"/>
    </location>
</feature>
<dbReference type="SMART" id="SM00028">
    <property type="entry name" value="TPR"/>
    <property type="match status" value="5"/>
</dbReference>
<dbReference type="InterPro" id="IPR050498">
    <property type="entry name" value="Ycf3"/>
</dbReference>
<dbReference type="SUPFAM" id="SSF48452">
    <property type="entry name" value="TPR-like"/>
    <property type="match status" value="1"/>
</dbReference>
<organism evidence="4 5">
    <name type="scientific">Kineococcus endophyticus</name>
    <dbReference type="NCBI Taxonomy" id="1181883"/>
    <lineage>
        <taxon>Bacteria</taxon>
        <taxon>Bacillati</taxon>
        <taxon>Actinomycetota</taxon>
        <taxon>Actinomycetes</taxon>
        <taxon>Kineosporiales</taxon>
        <taxon>Kineosporiaceae</taxon>
        <taxon>Kineococcus</taxon>
    </lineage>
</organism>
<dbReference type="RefSeq" id="WP_367637583.1">
    <property type="nucleotide sequence ID" value="NZ_JBFNQN010000005.1"/>
</dbReference>
<evidence type="ECO:0000256" key="3">
    <source>
        <dbReference type="SAM" id="Phobius"/>
    </source>
</evidence>
<evidence type="ECO:0000256" key="1">
    <source>
        <dbReference type="ARBA" id="ARBA00022737"/>
    </source>
</evidence>
<dbReference type="Proteomes" id="UP001555826">
    <property type="component" value="Unassembled WGS sequence"/>
</dbReference>
<evidence type="ECO:0000313" key="4">
    <source>
        <dbReference type="EMBL" id="MEW9264774.1"/>
    </source>
</evidence>
<proteinExistence type="predicted"/>
<dbReference type="PANTHER" id="PTHR44858">
    <property type="entry name" value="TETRATRICOPEPTIDE REPEAT PROTEIN 6"/>
    <property type="match status" value="1"/>
</dbReference>
<keyword evidence="5" id="KW-1185">Reference proteome</keyword>
<reference evidence="4 5" key="1">
    <citation type="submission" date="2024-07" db="EMBL/GenBank/DDBJ databases">
        <authorList>
            <person name="Thanompreechachai J."/>
            <person name="Duangmal K."/>
        </authorList>
    </citation>
    <scope>NUCLEOTIDE SEQUENCE [LARGE SCALE GENOMIC DNA]</scope>
    <source>
        <strain evidence="4 5">KCTC 19886</strain>
    </source>
</reference>
<dbReference type="InterPro" id="IPR019734">
    <property type="entry name" value="TPR_rpt"/>
</dbReference>
<dbReference type="InterPro" id="IPR011990">
    <property type="entry name" value="TPR-like_helical_dom_sf"/>
</dbReference>
<dbReference type="EMBL" id="JBFNQN010000005">
    <property type="protein sequence ID" value="MEW9264774.1"/>
    <property type="molecule type" value="Genomic_DNA"/>
</dbReference>
<evidence type="ECO:0000256" key="2">
    <source>
        <dbReference type="ARBA" id="ARBA00022803"/>
    </source>
</evidence>
<keyword evidence="3" id="KW-0472">Membrane</keyword>
<evidence type="ECO:0000313" key="5">
    <source>
        <dbReference type="Proteomes" id="UP001555826"/>
    </source>
</evidence>
<accession>A0ABV3P585</accession>
<keyword evidence="3" id="KW-0812">Transmembrane</keyword>
<feature type="transmembrane region" description="Helical" evidence="3">
    <location>
        <begin position="314"/>
        <end position="335"/>
    </location>
</feature>
<keyword evidence="1" id="KW-0677">Repeat</keyword>
<comment type="caution">
    <text evidence="4">The sequence shown here is derived from an EMBL/GenBank/DDBJ whole genome shotgun (WGS) entry which is preliminary data.</text>
</comment>
<sequence>MPTPPDGPGHPASVPPSPTELALRRAEALGDAGRWEQSLRTLHEVLAAEPRHPVALRLAAVAEIQLQRWPQALQAAQAAVAVDPAAEHGHRLASVALEHLGRHGEAVRAAREAVRCEPSEPYALARLASVLSTRRGGRREALHAAHAAVEAGPGLTSPLFVLALVQHRRGRRRAAVAAYEAVLRLEPGHADALNNLGALALNSHRLGRGARLLGDSLAADPQSAVARHNVDVLAVGLARRVWVAGLLTALGVGIAEAVESGAGEGGADGSVVPWRWIVLVLGWGVLAAWFVPTWRAVPRSLQHAVAERSRRRPLLVVAWVTAVLLLLGSLVVAALPRSAVSLEATLGAARVVLLVNLVVWIALRRGRPRE</sequence>
<gene>
    <name evidence="4" type="ORF">AB1207_08445</name>
</gene>
<keyword evidence="3" id="KW-1133">Transmembrane helix</keyword>
<feature type="transmembrane region" description="Helical" evidence="3">
    <location>
        <begin position="347"/>
        <end position="363"/>
    </location>
</feature>
<name>A0ABV3P585_9ACTN</name>
<keyword evidence="2" id="KW-0802">TPR repeat</keyword>
<dbReference type="PANTHER" id="PTHR44858:SF1">
    <property type="entry name" value="UDP-N-ACETYLGLUCOSAMINE--PEPTIDE N-ACETYLGLUCOSAMINYLTRANSFERASE SPINDLY-RELATED"/>
    <property type="match status" value="1"/>
</dbReference>
<dbReference type="Pfam" id="PF13432">
    <property type="entry name" value="TPR_16"/>
    <property type="match status" value="2"/>
</dbReference>
<protein>
    <submittedName>
        <fullName evidence="4">Tetratricopeptide repeat protein</fullName>
    </submittedName>
</protein>